<protein>
    <submittedName>
        <fullName evidence="4">Ctlh domain containing protein</fullName>
    </submittedName>
</protein>
<dbReference type="InParanoid" id="F0XER8"/>
<name>F0XER8_GROCL</name>
<dbReference type="Proteomes" id="UP000007796">
    <property type="component" value="Unassembled WGS sequence"/>
</dbReference>
<evidence type="ECO:0000259" key="3">
    <source>
        <dbReference type="PROSITE" id="PS50897"/>
    </source>
</evidence>
<dbReference type="Pfam" id="PF10607">
    <property type="entry name" value="CTLH"/>
    <property type="match status" value="1"/>
</dbReference>
<dbReference type="InterPro" id="IPR050618">
    <property type="entry name" value="Ubq-SigPath_Reg"/>
</dbReference>
<dbReference type="HOGENOM" id="CLU_073203_0_0_1"/>
<gene>
    <name evidence="4" type="ORF">CMQ_1396</name>
</gene>
<dbReference type="GeneID" id="25974269"/>
<keyword evidence="5" id="KW-1185">Reference proteome</keyword>
<dbReference type="OrthoDB" id="2415936at2759"/>
<dbReference type="eggNOG" id="KOG2659">
    <property type="taxonomic scope" value="Eukaryota"/>
</dbReference>
<evidence type="ECO:0000313" key="4">
    <source>
        <dbReference type="EMBL" id="EFX04468.1"/>
    </source>
</evidence>
<comment type="function">
    <text evidence="1">Involved in the proteasome-dependent degradation of fructose-1,6-bisphosphatase.</text>
</comment>
<dbReference type="RefSeq" id="XP_014173950.1">
    <property type="nucleotide sequence ID" value="XM_014318475.1"/>
</dbReference>
<evidence type="ECO:0000313" key="5">
    <source>
        <dbReference type="Proteomes" id="UP000007796"/>
    </source>
</evidence>
<dbReference type="InterPro" id="IPR013144">
    <property type="entry name" value="CRA_dom"/>
</dbReference>
<evidence type="ECO:0000256" key="2">
    <source>
        <dbReference type="SAM" id="MobiDB-lite"/>
    </source>
</evidence>
<dbReference type="PROSITE" id="PS50896">
    <property type="entry name" value="LISH"/>
    <property type="match status" value="1"/>
</dbReference>
<proteinExistence type="predicted"/>
<dbReference type="InterPro" id="IPR024964">
    <property type="entry name" value="CTLH/CRA"/>
</dbReference>
<dbReference type="PANTHER" id="PTHR12864">
    <property type="entry name" value="RAN BINDING PROTEIN 9-RELATED"/>
    <property type="match status" value="1"/>
</dbReference>
<sequence length="244" mass="27388">MTSTSSTATPGKLGFDGRVIAAKPPKSDINALILDYLTMEGYPKAAAHFSKEANLKPQQQDSSIRTRQQIQNFIHMGKIEEAIVALNYLNPEILDQDPPLHFALLRLQLVELIRNCDTSDMQSVLAFATDQLGTRASTRPEFLRDLEETMSLLFFAPDKLPHELKKLLSPDLREEVADKVNKAILRHNSLPSEAAIRQLVKMRAWAEDVARVRKNDIPVHIDLGLQSTDNDNMPENGHEPMITT</sequence>
<dbReference type="SMART" id="SM00667">
    <property type="entry name" value="LisH"/>
    <property type="match status" value="1"/>
</dbReference>
<dbReference type="AlphaFoldDB" id="F0XER8"/>
<organism evidence="5">
    <name type="scientific">Grosmannia clavigera (strain kw1407 / UAMH 11150)</name>
    <name type="common">Blue stain fungus</name>
    <name type="synonym">Graphiocladiella clavigera</name>
    <dbReference type="NCBI Taxonomy" id="655863"/>
    <lineage>
        <taxon>Eukaryota</taxon>
        <taxon>Fungi</taxon>
        <taxon>Dikarya</taxon>
        <taxon>Ascomycota</taxon>
        <taxon>Pezizomycotina</taxon>
        <taxon>Sordariomycetes</taxon>
        <taxon>Sordariomycetidae</taxon>
        <taxon>Ophiostomatales</taxon>
        <taxon>Ophiostomataceae</taxon>
        <taxon>Leptographium</taxon>
    </lineage>
</organism>
<dbReference type="EMBL" id="GL629765">
    <property type="protein sequence ID" value="EFX04468.1"/>
    <property type="molecule type" value="Genomic_DNA"/>
</dbReference>
<feature type="region of interest" description="Disordered" evidence="2">
    <location>
        <begin position="225"/>
        <end position="244"/>
    </location>
</feature>
<evidence type="ECO:0000256" key="1">
    <source>
        <dbReference type="ARBA" id="ARBA00002343"/>
    </source>
</evidence>
<dbReference type="SMART" id="SM00757">
    <property type="entry name" value="CRA"/>
    <property type="match status" value="1"/>
</dbReference>
<feature type="domain" description="CTLH" evidence="3">
    <location>
        <begin position="63"/>
        <end position="120"/>
    </location>
</feature>
<dbReference type="SMART" id="SM00668">
    <property type="entry name" value="CTLH"/>
    <property type="match status" value="1"/>
</dbReference>
<dbReference type="STRING" id="655863.F0XER8"/>
<reference evidence="4 5" key="1">
    <citation type="journal article" date="2011" name="Proc. Natl. Acad. Sci. U.S.A.">
        <title>Genome and transcriptome analyses of the mountain pine beetle-fungal symbiont Grosmannia clavigera, a lodgepole pine pathogen.</title>
        <authorList>
            <person name="DiGuistini S."/>
            <person name="Wang Y."/>
            <person name="Liao N.Y."/>
            <person name="Taylor G."/>
            <person name="Tanguay P."/>
            <person name="Feau N."/>
            <person name="Henrissat B."/>
            <person name="Chan S.K."/>
            <person name="Hesse-Orce U."/>
            <person name="Alamouti S.M."/>
            <person name="Tsui C.K.M."/>
            <person name="Docking R.T."/>
            <person name="Levasseur A."/>
            <person name="Haridas S."/>
            <person name="Robertson G."/>
            <person name="Birol I."/>
            <person name="Holt R.A."/>
            <person name="Marra M.A."/>
            <person name="Hamelin R.C."/>
            <person name="Hirst M."/>
            <person name="Jones S.J.M."/>
            <person name="Bohlmann J."/>
            <person name="Breuil C."/>
        </authorList>
    </citation>
    <scope>NUCLEOTIDE SEQUENCE [LARGE SCALE GENOMIC DNA]</scope>
    <source>
        <strain evidence="5">kw1407 / UAMH 11150</strain>
    </source>
</reference>
<dbReference type="InterPro" id="IPR006595">
    <property type="entry name" value="CTLH_C"/>
</dbReference>
<dbReference type="PROSITE" id="PS50897">
    <property type="entry name" value="CTLH"/>
    <property type="match status" value="1"/>
</dbReference>
<dbReference type="Pfam" id="PF08513">
    <property type="entry name" value="LisH"/>
    <property type="match status" value="1"/>
</dbReference>
<dbReference type="InterPro" id="IPR006594">
    <property type="entry name" value="LisH"/>
</dbReference>
<accession>F0XER8</accession>